<dbReference type="Proteomes" id="UP001250538">
    <property type="component" value="Unassembled WGS sequence"/>
</dbReference>
<keyword evidence="2" id="KW-0472">Membrane</keyword>
<evidence type="ECO:0000313" key="4">
    <source>
        <dbReference type="Proteomes" id="UP001250538"/>
    </source>
</evidence>
<reference evidence="4" key="1">
    <citation type="submission" date="2023-09" db="EMBL/GenBank/DDBJ databases">
        <title>Paenibacillus sp. chi10 Genome sequencing and assembly.</title>
        <authorList>
            <person name="Kim I."/>
        </authorList>
    </citation>
    <scope>NUCLEOTIDE SEQUENCE [LARGE SCALE GENOMIC DNA]</scope>
    <source>
        <strain evidence="4">chi10</strain>
    </source>
</reference>
<keyword evidence="2" id="KW-0812">Transmembrane</keyword>
<evidence type="ECO:0000256" key="1">
    <source>
        <dbReference type="SAM" id="MobiDB-lite"/>
    </source>
</evidence>
<evidence type="ECO:0000313" key="3">
    <source>
        <dbReference type="EMBL" id="MDT8975931.1"/>
    </source>
</evidence>
<keyword evidence="2" id="KW-1133">Transmembrane helix</keyword>
<gene>
    <name evidence="3" type="ORF">RQP50_06705</name>
</gene>
<protein>
    <submittedName>
        <fullName evidence="3">Uncharacterized protein</fullName>
    </submittedName>
</protein>
<organism evidence="3 4">
    <name type="scientific">Paenibacillus suaedae</name>
    <dbReference type="NCBI Taxonomy" id="3077233"/>
    <lineage>
        <taxon>Bacteria</taxon>
        <taxon>Bacillati</taxon>
        <taxon>Bacillota</taxon>
        <taxon>Bacilli</taxon>
        <taxon>Bacillales</taxon>
        <taxon>Paenibacillaceae</taxon>
        <taxon>Paenibacillus</taxon>
    </lineage>
</organism>
<proteinExistence type="predicted"/>
<comment type="caution">
    <text evidence="3">The sequence shown here is derived from an EMBL/GenBank/DDBJ whole genome shotgun (WGS) entry which is preliminary data.</text>
</comment>
<evidence type="ECO:0000256" key="2">
    <source>
        <dbReference type="SAM" id="Phobius"/>
    </source>
</evidence>
<feature type="compositionally biased region" description="Polar residues" evidence="1">
    <location>
        <begin position="1"/>
        <end position="17"/>
    </location>
</feature>
<dbReference type="EMBL" id="JAVYAA010000001">
    <property type="protein sequence ID" value="MDT8975931.1"/>
    <property type="molecule type" value="Genomic_DNA"/>
</dbReference>
<keyword evidence="4" id="KW-1185">Reference proteome</keyword>
<feature type="region of interest" description="Disordered" evidence="1">
    <location>
        <begin position="1"/>
        <end position="24"/>
    </location>
</feature>
<sequence length="57" mass="6529">MTTTNTNTEKQMKQESGPSGKEQALKTDIQVLNRDLKHMIWFIILSAVVITALYFLM</sequence>
<dbReference type="AlphaFoldDB" id="A0AAJ2N3Q4"/>
<name>A0AAJ2N3Q4_9BACL</name>
<dbReference type="RefSeq" id="WP_155987320.1">
    <property type="nucleotide sequence ID" value="NZ_JAVYAA010000001.1"/>
</dbReference>
<accession>A0AAJ2N3Q4</accession>
<feature type="transmembrane region" description="Helical" evidence="2">
    <location>
        <begin position="39"/>
        <end position="56"/>
    </location>
</feature>